<dbReference type="PANTHER" id="PTHR10953">
    <property type="entry name" value="UBIQUITIN-ACTIVATING ENZYME E1"/>
    <property type="match status" value="1"/>
</dbReference>
<accession>A0A2T4TY25</accession>
<dbReference type="CDD" id="cd00757">
    <property type="entry name" value="ThiF_MoeB_HesA_family"/>
    <property type="match status" value="1"/>
</dbReference>
<evidence type="ECO:0000256" key="2">
    <source>
        <dbReference type="ARBA" id="ARBA00022741"/>
    </source>
</evidence>
<reference evidence="6 7" key="1">
    <citation type="submission" date="2017-09" db="EMBL/GenBank/DDBJ databases">
        <title>Bloom of a denitrifying methanotroph, Candidatus Methylomirabilis limnetica, in a deep stratified lake.</title>
        <authorList>
            <person name="Graf J.S."/>
            <person name="Marchant H.K."/>
            <person name="Tienken D."/>
            <person name="Hach P.F."/>
            <person name="Brand A."/>
            <person name="Schubert C.J."/>
            <person name="Kuypers M.M."/>
            <person name="Milucka J."/>
        </authorList>
    </citation>
    <scope>NUCLEOTIDE SEQUENCE [LARGE SCALE GENOMIC DNA]</scope>
    <source>
        <strain evidence="6 7">Zug</strain>
    </source>
</reference>
<dbReference type="AlphaFoldDB" id="A0A2T4TY25"/>
<protein>
    <submittedName>
        <fullName evidence="6">Thiamine biosynthesis protein ThiF</fullName>
    </submittedName>
</protein>
<evidence type="ECO:0000259" key="5">
    <source>
        <dbReference type="Pfam" id="PF00899"/>
    </source>
</evidence>
<evidence type="ECO:0000256" key="4">
    <source>
        <dbReference type="SAM" id="MobiDB-lite"/>
    </source>
</evidence>
<keyword evidence="3" id="KW-0067">ATP-binding</keyword>
<dbReference type="InterPro" id="IPR000594">
    <property type="entry name" value="ThiF_NAD_FAD-bd"/>
</dbReference>
<name>A0A2T4TY25_9BACT</name>
<dbReference type="GO" id="GO:0005524">
    <property type="term" value="F:ATP binding"/>
    <property type="evidence" value="ECO:0007669"/>
    <property type="project" value="UniProtKB-KW"/>
</dbReference>
<dbReference type="Pfam" id="PF02597">
    <property type="entry name" value="ThiS"/>
    <property type="match status" value="1"/>
</dbReference>
<dbReference type="PANTHER" id="PTHR10953:SF102">
    <property type="entry name" value="ADENYLYLTRANSFERASE AND SULFURTRANSFERASE MOCS3"/>
    <property type="match status" value="1"/>
</dbReference>
<dbReference type="InterPro" id="IPR003749">
    <property type="entry name" value="ThiS/MoaD-like"/>
</dbReference>
<evidence type="ECO:0000313" key="6">
    <source>
        <dbReference type="EMBL" id="PTL36013.1"/>
    </source>
</evidence>
<dbReference type="Pfam" id="PF00899">
    <property type="entry name" value="ThiF"/>
    <property type="match status" value="1"/>
</dbReference>
<dbReference type="OrthoDB" id="9804286at2"/>
<reference evidence="7" key="2">
    <citation type="journal article" date="2018" name="Environ. Microbiol.">
        <title>Bloom of a denitrifying methanotroph, 'Candidatus Methylomirabilis limnetica', in a deep stratified lake.</title>
        <authorList>
            <person name="Graf J.S."/>
            <person name="Mayr M.J."/>
            <person name="Marchant H.K."/>
            <person name="Tienken D."/>
            <person name="Hach P.F."/>
            <person name="Brand A."/>
            <person name="Schubert C.J."/>
            <person name="Kuypers M.M."/>
            <person name="Milucka J."/>
        </authorList>
    </citation>
    <scope>NUCLEOTIDE SEQUENCE [LARGE SCALE GENOMIC DNA]</scope>
    <source>
        <strain evidence="7">Zug</strain>
    </source>
</reference>
<dbReference type="EMBL" id="NVQC01000020">
    <property type="protein sequence ID" value="PTL36013.1"/>
    <property type="molecule type" value="Genomic_DNA"/>
</dbReference>
<sequence length="382" mass="41112">MDGYRGENTSQGMTSPEGDRSVAIRVCIPTPYRRLTQNQPVVEGHGDNLVELLEDLERRFPGIREHVFDGVGEVHRHVNVYVNNVAVEELGGRRTALKNGDEVILIPAMAGGSAPFSEEQIRRYSRHIILPEVGGKGQRKLLNSSALLVGAGGLGSPAALYLAAAGVGRLGIIDADIVDLSNLQRQILHHVDDVGRPKVVSAVESIAQINPDVKVEPFQTIISSANAKEVISQYDLVVNGCDNFPTRYLVNDACVLLKKPLVDGSIFKFEGQVTVFAPGQGCYRCLYPAPPPPGLVPSCQEAGVLGVLCGIIGSLQAIEAIKLLIGIGDSLAGRLLFFDSLGMEFRQVKVRRDLNCPVCGDHPTITDLIDYYEFCGVPGGGH</sequence>
<dbReference type="InterPro" id="IPR012675">
    <property type="entry name" value="Beta-grasp_dom_sf"/>
</dbReference>
<dbReference type="SUPFAM" id="SSF54285">
    <property type="entry name" value="MoaD/ThiS"/>
    <property type="match status" value="1"/>
</dbReference>
<feature type="region of interest" description="Disordered" evidence="4">
    <location>
        <begin position="1"/>
        <end position="20"/>
    </location>
</feature>
<dbReference type="Proteomes" id="UP000241436">
    <property type="component" value="Unassembled WGS sequence"/>
</dbReference>
<proteinExistence type="predicted"/>
<evidence type="ECO:0000256" key="3">
    <source>
        <dbReference type="ARBA" id="ARBA00022840"/>
    </source>
</evidence>
<keyword evidence="1" id="KW-0808">Transferase</keyword>
<keyword evidence="2" id="KW-0547">Nucleotide-binding</keyword>
<dbReference type="Gene3D" id="3.10.20.30">
    <property type="match status" value="1"/>
</dbReference>
<dbReference type="InterPro" id="IPR016155">
    <property type="entry name" value="Mopterin_synth/thiamin_S_b"/>
</dbReference>
<dbReference type="NCBIfam" id="NF004281">
    <property type="entry name" value="PRK05690.1"/>
    <property type="match status" value="1"/>
</dbReference>
<keyword evidence="7" id="KW-1185">Reference proteome</keyword>
<dbReference type="GO" id="GO:0008641">
    <property type="term" value="F:ubiquitin-like modifier activating enzyme activity"/>
    <property type="evidence" value="ECO:0007669"/>
    <property type="project" value="InterPro"/>
</dbReference>
<dbReference type="FunFam" id="3.40.50.720:FF:000033">
    <property type="entry name" value="Adenylyltransferase and sulfurtransferase MOCS3"/>
    <property type="match status" value="1"/>
</dbReference>
<evidence type="ECO:0000256" key="1">
    <source>
        <dbReference type="ARBA" id="ARBA00022679"/>
    </source>
</evidence>
<dbReference type="GO" id="GO:0004792">
    <property type="term" value="F:thiosulfate-cyanide sulfurtransferase activity"/>
    <property type="evidence" value="ECO:0007669"/>
    <property type="project" value="TreeGrafter"/>
</dbReference>
<dbReference type="GO" id="GO:0008146">
    <property type="term" value="F:sulfotransferase activity"/>
    <property type="evidence" value="ECO:0007669"/>
    <property type="project" value="TreeGrafter"/>
</dbReference>
<comment type="caution">
    <text evidence="6">The sequence shown here is derived from an EMBL/GenBank/DDBJ whole genome shotgun (WGS) entry which is preliminary data.</text>
</comment>
<organism evidence="6 7">
    <name type="scientific">Candidatus Methylomirabilis limnetica</name>
    <dbReference type="NCBI Taxonomy" id="2033718"/>
    <lineage>
        <taxon>Bacteria</taxon>
        <taxon>Candidatus Methylomirabilota</taxon>
        <taxon>Candidatus Methylomirabilia</taxon>
        <taxon>Candidatus Methylomirabilales</taxon>
        <taxon>Candidatus Methylomirabilaceae</taxon>
        <taxon>Candidatus Methylomirabilis</taxon>
    </lineage>
</organism>
<dbReference type="Gene3D" id="3.40.50.720">
    <property type="entry name" value="NAD(P)-binding Rossmann-like Domain"/>
    <property type="match status" value="1"/>
</dbReference>
<dbReference type="SUPFAM" id="SSF69572">
    <property type="entry name" value="Activating enzymes of the ubiquitin-like proteins"/>
    <property type="match status" value="1"/>
</dbReference>
<feature type="domain" description="THIF-type NAD/FAD binding fold" evidence="5">
    <location>
        <begin position="124"/>
        <end position="358"/>
    </location>
</feature>
<evidence type="ECO:0000313" key="7">
    <source>
        <dbReference type="Proteomes" id="UP000241436"/>
    </source>
</evidence>
<gene>
    <name evidence="6" type="ORF">CLG94_06875</name>
</gene>
<dbReference type="InterPro" id="IPR045886">
    <property type="entry name" value="ThiF/MoeB/HesA"/>
</dbReference>
<dbReference type="GO" id="GO:0016779">
    <property type="term" value="F:nucleotidyltransferase activity"/>
    <property type="evidence" value="ECO:0007669"/>
    <property type="project" value="TreeGrafter"/>
</dbReference>
<dbReference type="GO" id="GO:0005829">
    <property type="term" value="C:cytosol"/>
    <property type="evidence" value="ECO:0007669"/>
    <property type="project" value="TreeGrafter"/>
</dbReference>
<dbReference type="RefSeq" id="WP_107562135.1">
    <property type="nucleotide sequence ID" value="NZ_NVQC01000020.1"/>
</dbReference>
<dbReference type="InterPro" id="IPR035985">
    <property type="entry name" value="Ubiquitin-activating_enz"/>
</dbReference>